<accession>A0A8U8AI69</accession>
<keyword evidence="3" id="KW-1185">Reference proteome</keyword>
<accession>A0A8C3MYE3</accession>
<reference evidence="2" key="1">
    <citation type="submission" date="2020-02" db="EMBL/GenBank/DDBJ databases">
        <authorList>
            <person name="Enbody D E."/>
            <person name="Pettersson E M."/>
        </authorList>
    </citation>
    <scope>NUCLEOTIDE SEQUENCE [LARGE SCALE GENOMIC DNA]</scope>
</reference>
<protein>
    <submittedName>
        <fullName evidence="2">Uncharacterized protein</fullName>
    </submittedName>
</protein>
<dbReference type="Proteomes" id="UP000694382">
    <property type="component" value="Chromosome 6"/>
</dbReference>
<evidence type="ECO:0000313" key="2">
    <source>
        <dbReference type="Ensembl" id="ENSCPVP00000012103.2"/>
    </source>
</evidence>
<feature type="compositionally biased region" description="Low complexity" evidence="1">
    <location>
        <begin position="178"/>
        <end position="199"/>
    </location>
</feature>
<reference evidence="2" key="3">
    <citation type="submission" date="2025-09" db="UniProtKB">
        <authorList>
            <consortium name="Ensembl"/>
        </authorList>
    </citation>
    <scope>IDENTIFICATION</scope>
</reference>
<evidence type="ECO:0000256" key="1">
    <source>
        <dbReference type="SAM" id="MobiDB-lite"/>
    </source>
</evidence>
<feature type="region of interest" description="Disordered" evidence="1">
    <location>
        <begin position="63"/>
        <end position="204"/>
    </location>
</feature>
<feature type="compositionally biased region" description="Polar residues" evidence="1">
    <location>
        <begin position="227"/>
        <end position="238"/>
    </location>
</feature>
<feature type="region of interest" description="Disordered" evidence="1">
    <location>
        <begin position="221"/>
        <end position="244"/>
    </location>
</feature>
<reference evidence="2" key="2">
    <citation type="submission" date="2025-08" db="UniProtKB">
        <authorList>
            <consortium name="Ensembl"/>
        </authorList>
    </citation>
    <scope>IDENTIFICATION</scope>
</reference>
<proteinExistence type="predicted"/>
<dbReference type="AlphaFoldDB" id="A0A8C3MYE3"/>
<dbReference type="Ensembl" id="ENSCPVT00000012619.2">
    <property type="protein sequence ID" value="ENSCPVP00000012103.2"/>
    <property type="gene ID" value="ENSCPVG00000008822.2"/>
</dbReference>
<name>A0A8C3MYE3_GEOPR</name>
<sequence>MSLGTRQSTELSAGAFCSPCTVNYTVLWRAVCEPGWHSSSSGTRAAPRAAACPCGPGMAPGGDPSPLWALPRAGTAQGSSSGQGNCWDQSLPQRLPVKTVQNNRGGSQGSPGHSQGSPGHSQGCPEHSQGSPGHSQGCPGHSQGCPGHSQGCPGHSQGCPGHSQGCPGHSRGHQGCPGHSQGCPGHSQSSPGHSQGCPGTARDVLGSAAPSRVKIPNCQGEGAAGSHRQSWGWHSSPTAVGVPGKQEQCWAPLL</sequence>
<evidence type="ECO:0000313" key="3">
    <source>
        <dbReference type="Proteomes" id="UP000694382"/>
    </source>
</evidence>
<feature type="compositionally biased region" description="Low complexity" evidence="1">
    <location>
        <begin position="110"/>
        <end position="123"/>
    </location>
</feature>
<organism evidence="2 3">
    <name type="scientific">Geospiza parvula</name>
    <name type="common">Small tree-finch</name>
    <name type="synonym">Camarhynchus parvulus</name>
    <dbReference type="NCBI Taxonomy" id="87175"/>
    <lineage>
        <taxon>Eukaryota</taxon>
        <taxon>Metazoa</taxon>
        <taxon>Chordata</taxon>
        <taxon>Craniata</taxon>
        <taxon>Vertebrata</taxon>
        <taxon>Euteleostomi</taxon>
        <taxon>Archelosauria</taxon>
        <taxon>Archosauria</taxon>
        <taxon>Dinosauria</taxon>
        <taxon>Saurischia</taxon>
        <taxon>Theropoda</taxon>
        <taxon>Coelurosauria</taxon>
        <taxon>Aves</taxon>
        <taxon>Neognathae</taxon>
        <taxon>Neoaves</taxon>
        <taxon>Telluraves</taxon>
        <taxon>Australaves</taxon>
        <taxon>Passeriformes</taxon>
        <taxon>Thraupidae</taxon>
        <taxon>Camarhynchus</taxon>
    </lineage>
</organism>